<dbReference type="Proteomes" id="UP000054423">
    <property type="component" value="Unassembled WGS sequence"/>
</dbReference>
<feature type="compositionally biased region" description="Polar residues" evidence="1">
    <location>
        <begin position="82"/>
        <end position="101"/>
    </location>
</feature>
<dbReference type="AlphaFoldDB" id="W2LSU2"/>
<organism evidence="2">
    <name type="scientific">Phytophthora nicotianae</name>
    <name type="common">Potato buckeye rot agent</name>
    <name type="synonym">Phytophthora parasitica</name>
    <dbReference type="NCBI Taxonomy" id="4792"/>
    <lineage>
        <taxon>Eukaryota</taxon>
        <taxon>Sar</taxon>
        <taxon>Stramenopiles</taxon>
        <taxon>Oomycota</taxon>
        <taxon>Peronosporomycetes</taxon>
        <taxon>Peronosporales</taxon>
        <taxon>Peronosporaceae</taxon>
        <taxon>Phytophthora</taxon>
    </lineage>
</organism>
<dbReference type="EMBL" id="KI678241">
    <property type="protein sequence ID" value="ETL99744.1"/>
    <property type="molecule type" value="Genomic_DNA"/>
</dbReference>
<protein>
    <submittedName>
        <fullName evidence="2">Uncharacterized protein</fullName>
    </submittedName>
</protein>
<reference evidence="2" key="1">
    <citation type="submission" date="2013-11" db="EMBL/GenBank/DDBJ databases">
        <title>The Genome Sequence of Phytophthora parasitica CHvinca01.</title>
        <authorList>
            <consortium name="The Broad Institute Genomics Platform"/>
            <person name="Russ C."/>
            <person name="Tyler B."/>
            <person name="Panabieres F."/>
            <person name="Shan W."/>
            <person name="Tripathy S."/>
            <person name="Grunwald N."/>
            <person name="Machado M."/>
            <person name="Johnson C.S."/>
            <person name="Arredondo F."/>
            <person name="Hong C."/>
            <person name="Coffey M."/>
            <person name="Young S.K."/>
            <person name="Zeng Q."/>
            <person name="Gargeya S."/>
            <person name="Fitzgerald M."/>
            <person name="Abouelleil A."/>
            <person name="Alvarado L."/>
            <person name="Chapman S.B."/>
            <person name="Gainer-Dewar J."/>
            <person name="Goldberg J."/>
            <person name="Griggs A."/>
            <person name="Gujja S."/>
            <person name="Hansen M."/>
            <person name="Howarth C."/>
            <person name="Imamovic A."/>
            <person name="Ireland A."/>
            <person name="Larimer J."/>
            <person name="McCowan C."/>
            <person name="Murphy C."/>
            <person name="Pearson M."/>
            <person name="Poon T.W."/>
            <person name="Priest M."/>
            <person name="Roberts A."/>
            <person name="Saif S."/>
            <person name="Shea T."/>
            <person name="Sykes S."/>
            <person name="Wortman J."/>
            <person name="Nusbaum C."/>
            <person name="Birren B."/>
        </authorList>
    </citation>
    <scope>NUCLEOTIDE SEQUENCE [LARGE SCALE GENOMIC DNA]</scope>
    <source>
        <strain evidence="2">CHvinca01</strain>
    </source>
</reference>
<sequence>MLTEVSDGDRNDGEERRRGTELTNGANGGHARSSAALSAEAASAHLEEVLQSVPAAGVGANVAPPAPKRKRGRPKGSENKPKLTSGSGDNCSISRASEVAS</sequence>
<proteinExistence type="predicted"/>
<feature type="region of interest" description="Disordered" evidence="1">
    <location>
        <begin position="55"/>
        <end position="101"/>
    </location>
</feature>
<feature type="region of interest" description="Disordered" evidence="1">
    <location>
        <begin position="1"/>
        <end position="39"/>
    </location>
</feature>
<name>W2LSU2_PHYNI</name>
<evidence type="ECO:0000313" key="2">
    <source>
        <dbReference type="EMBL" id="ETL99744.1"/>
    </source>
</evidence>
<gene>
    <name evidence="2" type="ORF">L917_03446</name>
</gene>
<feature type="compositionally biased region" description="Low complexity" evidence="1">
    <location>
        <begin position="30"/>
        <end position="39"/>
    </location>
</feature>
<feature type="compositionally biased region" description="Basic and acidic residues" evidence="1">
    <location>
        <begin position="7"/>
        <end position="20"/>
    </location>
</feature>
<evidence type="ECO:0000256" key="1">
    <source>
        <dbReference type="SAM" id="MobiDB-lite"/>
    </source>
</evidence>
<accession>W2LSU2</accession>